<dbReference type="InterPro" id="IPR019758">
    <property type="entry name" value="Pept_S26A_signal_pept_1_CS"/>
</dbReference>
<dbReference type="Gene3D" id="2.10.109.10">
    <property type="entry name" value="Umud Fragment, subunit A"/>
    <property type="match status" value="1"/>
</dbReference>
<comment type="caution">
    <text evidence="9">The sequence shown here is derived from an EMBL/GenBank/DDBJ whole genome shotgun (WGS) entry which is preliminary data.</text>
</comment>
<dbReference type="GO" id="GO:0009003">
    <property type="term" value="F:signal peptidase activity"/>
    <property type="evidence" value="ECO:0007669"/>
    <property type="project" value="UniProtKB-EC"/>
</dbReference>
<dbReference type="PRINTS" id="PR00727">
    <property type="entry name" value="LEADERPTASE"/>
</dbReference>
<dbReference type="SUPFAM" id="SSF51306">
    <property type="entry name" value="LexA/Signal peptidase"/>
    <property type="match status" value="1"/>
</dbReference>
<sequence>MQKHNDDAHGHSHAKTEKSEHAEHKKRGAWASIKEILLTVVIALAVSVVVKTFLFRAFVIPSTSMQNTLMVNDRVFVNQLFPKLFTLERGNVIVFKDDEHWLPPLDHSAQPNGFEKTLTFLGLRPDDSTQHLIKRIIGLPGDTVECCTANGKISVNGVEISEPYLYPGDAPSATEFKVTVPKDKLWVMGDHRSDSGDSRYHQDKDNGMVSMESVVGRADFIAWPLDRWSGVANPEGAFDAVPDREPQGE</sequence>
<gene>
    <name evidence="9" type="ORF">J2S67_000902</name>
</gene>
<dbReference type="InterPro" id="IPR019533">
    <property type="entry name" value="Peptidase_S26"/>
</dbReference>
<dbReference type="PANTHER" id="PTHR43390">
    <property type="entry name" value="SIGNAL PEPTIDASE I"/>
    <property type="match status" value="1"/>
</dbReference>
<dbReference type="EMBL" id="JAVDXX010000001">
    <property type="protein sequence ID" value="MDR7293634.1"/>
    <property type="molecule type" value="Genomic_DNA"/>
</dbReference>
<protein>
    <recommendedName>
        <fullName evidence="4 6">Signal peptidase I</fullName>
        <ecNumber evidence="4 6">3.4.21.89</ecNumber>
    </recommendedName>
</protein>
<dbReference type="PANTHER" id="PTHR43390:SF1">
    <property type="entry name" value="CHLOROPLAST PROCESSING PEPTIDASE"/>
    <property type="match status" value="1"/>
</dbReference>
<organism evidence="9 10">
    <name type="scientific">Pseudoglutamicibacter albus</name>
    <dbReference type="NCBI Taxonomy" id="98671"/>
    <lineage>
        <taxon>Bacteria</taxon>
        <taxon>Bacillati</taxon>
        <taxon>Actinomycetota</taxon>
        <taxon>Actinomycetes</taxon>
        <taxon>Micrococcales</taxon>
        <taxon>Micrococcaceae</taxon>
        <taxon>Pseudoglutamicibacter</taxon>
    </lineage>
</organism>
<evidence type="ECO:0000256" key="5">
    <source>
        <dbReference type="ARBA" id="ARBA00022801"/>
    </source>
</evidence>
<keyword evidence="5 6" id="KW-0378">Hydrolase</keyword>
<dbReference type="PROSITE" id="PS00761">
    <property type="entry name" value="SPASE_I_3"/>
    <property type="match status" value="1"/>
</dbReference>
<dbReference type="RefSeq" id="WP_256173843.1">
    <property type="nucleotide sequence ID" value="NZ_JAVDXX010000001.1"/>
</dbReference>
<reference evidence="9" key="1">
    <citation type="submission" date="2023-07" db="EMBL/GenBank/DDBJ databases">
        <title>Sequencing the genomes of 1000 actinobacteria strains.</title>
        <authorList>
            <person name="Klenk H.-P."/>
        </authorList>
    </citation>
    <scope>NUCLEOTIDE SEQUENCE</scope>
    <source>
        <strain evidence="9">DSM 13068</strain>
    </source>
</reference>
<keyword evidence="10" id="KW-1185">Reference proteome</keyword>
<name>A0ABU1YZ36_9MICC</name>
<evidence type="ECO:0000256" key="7">
    <source>
        <dbReference type="SAM" id="MobiDB-lite"/>
    </source>
</evidence>
<keyword evidence="6" id="KW-0472">Membrane</keyword>
<evidence type="ECO:0000313" key="10">
    <source>
        <dbReference type="Proteomes" id="UP001180715"/>
    </source>
</evidence>
<evidence type="ECO:0000256" key="2">
    <source>
        <dbReference type="ARBA" id="ARBA00004401"/>
    </source>
</evidence>
<evidence type="ECO:0000259" key="8">
    <source>
        <dbReference type="Pfam" id="PF10502"/>
    </source>
</evidence>
<evidence type="ECO:0000313" key="9">
    <source>
        <dbReference type="EMBL" id="MDR7293634.1"/>
    </source>
</evidence>
<keyword evidence="6" id="KW-0812">Transmembrane</keyword>
<dbReference type="InterPro" id="IPR036286">
    <property type="entry name" value="LexA/Signal_pep-like_sf"/>
</dbReference>
<comment type="similarity">
    <text evidence="3 6">Belongs to the peptidase S26 family.</text>
</comment>
<dbReference type="CDD" id="cd06530">
    <property type="entry name" value="S26_SPase_I"/>
    <property type="match status" value="1"/>
</dbReference>
<dbReference type="InterPro" id="IPR000223">
    <property type="entry name" value="Pept_S26A_signal_pept_1"/>
</dbReference>
<comment type="subcellular location">
    <subcellularLocation>
        <location evidence="2">Cell membrane</location>
        <topology evidence="2">Single-pass type II membrane protein</topology>
    </subcellularLocation>
    <subcellularLocation>
        <location evidence="6">Membrane</location>
        <topology evidence="6">Single-pass type II membrane protein</topology>
    </subcellularLocation>
</comment>
<comment type="catalytic activity">
    <reaction evidence="1 6">
        <text>Cleavage of hydrophobic, N-terminal signal or leader sequences from secreted and periplasmic proteins.</text>
        <dbReference type="EC" id="3.4.21.89"/>
    </reaction>
</comment>
<evidence type="ECO:0000256" key="6">
    <source>
        <dbReference type="RuleBase" id="RU362042"/>
    </source>
</evidence>
<evidence type="ECO:0000256" key="4">
    <source>
        <dbReference type="ARBA" id="ARBA00013208"/>
    </source>
</evidence>
<feature type="compositionally biased region" description="Basic and acidic residues" evidence="7">
    <location>
        <begin position="1"/>
        <end position="23"/>
    </location>
</feature>
<dbReference type="Proteomes" id="UP001180715">
    <property type="component" value="Unassembled WGS sequence"/>
</dbReference>
<feature type="transmembrane region" description="Helical" evidence="6">
    <location>
        <begin position="36"/>
        <end position="59"/>
    </location>
</feature>
<accession>A0ABU1YZ36</accession>
<proteinExistence type="inferred from homology"/>
<evidence type="ECO:0000256" key="3">
    <source>
        <dbReference type="ARBA" id="ARBA00009370"/>
    </source>
</evidence>
<dbReference type="Pfam" id="PF10502">
    <property type="entry name" value="Peptidase_S26"/>
    <property type="match status" value="1"/>
</dbReference>
<evidence type="ECO:0000256" key="1">
    <source>
        <dbReference type="ARBA" id="ARBA00000677"/>
    </source>
</evidence>
<feature type="domain" description="Peptidase S26" evidence="8">
    <location>
        <begin position="34"/>
        <end position="223"/>
    </location>
</feature>
<feature type="region of interest" description="Disordered" evidence="7">
    <location>
        <begin position="1"/>
        <end position="24"/>
    </location>
</feature>
<dbReference type="NCBIfam" id="TIGR02227">
    <property type="entry name" value="sigpep_I_bact"/>
    <property type="match status" value="1"/>
</dbReference>
<keyword evidence="6" id="KW-0645">Protease</keyword>
<dbReference type="EC" id="3.4.21.89" evidence="4 6"/>
<keyword evidence="6" id="KW-1133">Transmembrane helix</keyword>